<keyword evidence="1" id="KW-0812">Transmembrane</keyword>
<dbReference type="GO" id="GO:0051301">
    <property type="term" value="P:cell division"/>
    <property type="evidence" value="ECO:0007669"/>
    <property type="project" value="UniProtKB-KW"/>
</dbReference>
<keyword evidence="1" id="KW-1133">Transmembrane helix</keyword>
<name>A0ABP1CG76_9GAMM</name>
<reference evidence="2" key="1">
    <citation type="submission" date="2024-04" db="EMBL/GenBank/DDBJ databases">
        <authorList>
            <person name="Manzano-Marin A."/>
            <person name="Manzano-Marin A."/>
            <person name="Alejandro Manzano Marin A."/>
        </authorList>
    </citation>
    <scope>NUCLEOTIDE SEQUENCE [LARGE SCALE GENOMIC DNA]</scope>
    <source>
        <strain evidence="2">TABTEA</strain>
    </source>
</reference>
<proteinExistence type="predicted"/>
<accession>A0ABP1CG76</accession>
<keyword evidence="1" id="KW-0472">Membrane</keyword>
<dbReference type="EMBL" id="OZ034688">
    <property type="protein sequence ID" value="CAL1329472.1"/>
    <property type="molecule type" value="Genomic_DNA"/>
</dbReference>
<keyword evidence="2" id="KW-0131">Cell cycle</keyword>
<organism evidence="2 3">
    <name type="scientific">Candidatus Providencia siddallii</name>
    <dbReference type="NCBI Taxonomy" id="1715285"/>
    <lineage>
        <taxon>Bacteria</taxon>
        <taxon>Pseudomonadati</taxon>
        <taxon>Pseudomonadota</taxon>
        <taxon>Gammaproteobacteria</taxon>
        <taxon>Enterobacterales</taxon>
        <taxon>Morganellaceae</taxon>
        <taxon>Providencia</taxon>
    </lineage>
</organism>
<keyword evidence="2" id="KW-0132">Cell division</keyword>
<evidence type="ECO:0000313" key="2">
    <source>
        <dbReference type="EMBL" id="CAL1329472.1"/>
    </source>
</evidence>
<protein>
    <submittedName>
        <fullName evidence="2">Cell division protein FtsN, partial</fullName>
    </submittedName>
</protein>
<sequence length="103" mass="12407">MIKKDYIHLKHLLNNKKKNKIIQIFTIIKLIIVNIILIIFTITVLYNTHHKKKILQLTKNIKNKNSLNELPPKPKIQWHYIKELEEYDINLTTNKKINNNIKK</sequence>
<feature type="transmembrane region" description="Helical" evidence="1">
    <location>
        <begin position="21"/>
        <end position="46"/>
    </location>
</feature>
<evidence type="ECO:0000256" key="1">
    <source>
        <dbReference type="SAM" id="Phobius"/>
    </source>
</evidence>
<gene>
    <name evidence="2" type="primary">ftsN</name>
    <name evidence="2" type="ORF">PRHACTZTBTEA_563</name>
</gene>
<dbReference type="RefSeq" id="WP_341764930.1">
    <property type="nucleotide sequence ID" value="NZ_OZ034688.1"/>
</dbReference>
<keyword evidence="3" id="KW-1185">Reference proteome</keyword>
<evidence type="ECO:0000313" key="3">
    <source>
        <dbReference type="Proteomes" id="UP001497533"/>
    </source>
</evidence>
<dbReference type="Proteomes" id="UP001497533">
    <property type="component" value="Chromosome"/>
</dbReference>